<reference evidence="1" key="2">
    <citation type="submission" date="2025-09" db="UniProtKB">
        <authorList>
            <consortium name="EnsemblPlants"/>
        </authorList>
    </citation>
    <scope>IDENTIFICATION</scope>
</reference>
<proteinExistence type="predicted"/>
<protein>
    <submittedName>
        <fullName evidence="1">Uncharacterized protein</fullName>
    </submittedName>
</protein>
<evidence type="ECO:0000313" key="1">
    <source>
        <dbReference type="EnsemblPlants" id="AVESA.00010b.r2.6CG1141090.1.CDS.1"/>
    </source>
</evidence>
<sequence length="822" mass="91281">MTRLRSPRHIFAASASASSPPLQFIMPLLLIVFTLLLYLRIPGSSATTDTILAGEALGVTDKLISKNGRYALGFFETSSKSSGNTNNWYLGIWFNTVPKITYAWVANRDKPIKNTTSLELTISQDGNLVILNWSTKSIIWTTQANIKRNSTTVVLSSDGNLILRSSSNSSEVLWQSFDHPTDTFFPGAKLGSDKVTGLNRRLVSWKNLVDPAIGVYRYELDPSGVDQLVLARQDSSVPYWYSGAWNGKYFALVQEMAQDVKWISNFIKTDHEKYYTYSLLHEKAVTRHVIDVSGRVKVFVWFEGSKDWQMVFAQPRTPCDVYAVCGPFTICSDSELLDCNCMKGFTITSPKDWEVEDRTGGCSRNTPLDCISNKSTTHTTDKFYPVSCVRLPQNATKVEAAKGGSECIQFCLNNCSCTAYSFSNDGCSIWNNELLNIKQVQCGVSTNANGETLYLRLSAKDIQSSKNKRKGSFIGVAVGTGVSALGLSTLILLLRFWSNRQKRSVRKVHGTQGCNGIIVFRYTDLHRATKNFTDKLGSGSFGSVFKGFINDSVCIAVKTLDRAYQGEKQFRAEVTSIGAVQHINLVKLVGFCCEGSRRLLVYEHMSNRSLDIHLFRTNPTMLNWTARYKIALGVARGLAYLHESCRDCIIHCDIKPENILLDASFFLKIADFGMAKILGRDYSRVLTTIRGTAGYLAPEWITGVPITPKVDVYSYGMVLLEIISGRRNSCAPSSSGGNLGVYFPVHATHKLLEGDVQSLLDHKLHGGVNLDEAELVCKVACWCIQDKEFDRPTMGEVVQILEGLVDIRMPPIPRRLQAIGGS</sequence>
<keyword evidence="2" id="KW-1185">Reference proteome</keyword>
<name>A0ACD5ZCS6_AVESA</name>
<dbReference type="EnsemblPlants" id="AVESA.00010b.r2.6CG1141090.1">
    <property type="protein sequence ID" value="AVESA.00010b.r2.6CG1141090.1.CDS.1"/>
    <property type="gene ID" value="AVESA.00010b.r2.6CG1141090"/>
</dbReference>
<dbReference type="Proteomes" id="UP001732700">
    <property type="component" value="Chromosome 6C"/>
</dbReference>
<reference evidence="1" key="1">
    <citation type="submission" date="2021-05" db="EMBL/GenBank/DDBJ databases">
        <authorList>
            <person name="Scholz U."/>
            <person name="Mascher M."/>
            <person name="Fiebig A."/>
        </authorList>
    </citation>
    <scope>NUCLEOTIDE SEQUENCE [LARGE SCALE GENOMIC DNA]</scope>
</reference>
<evidence type="ECO:0000313" key="2">
    <source>
        <dbReference type="Proteomes" id="UP001732700"/>
    </source>
</evidence>
<accession>A0ACD5ZCS6</accession>
<organism evidence="1 2">
    <name type="scientific">Avena sativa</name>
    <name type="common">Oat</name>
    <dbReference type="NCBI Taxonomy" id="4498"/>
    <lineage>
        <taxon>Eukaryota</taxon>
        <taxon>Viridiplantae</taxon>
        <taxon>Streptophyta</taxon>
        <taxon>Embryophyta</taxon>
        <taxon>Tracheophyta</taxon>
        <taxon>Spermatophyta</taxon>
        <taxon>Magnoliopsida</taxon>
        <taxon>Liliopsida</taxon>
        <taxon>Poales</taxon>
        <taxon>Poaceae</taxon>
        <taxon>BOP clade</taxon>
        <taxon>Pooideae</taxon>
        <taxon>Poodae</taxon>
        <taxon>Poeae</taxon>
        <taxon>Poeae Chloroplast Group 1 (Aveneae type)</taxon>
        <taxon>Aveninae</taxon>
        <taxon>Avena</taxon>
    </lineage>
</organism>